<feature type="compositionally biased region" description="Basic and acidic residues" evidence="1">
    <location>
        <begin position="166"/>
        <end position="188"/>
    </location>
</feature>
<keyword evidence="3" id="KW-1185">Reference proteome</keyword>
<organism evidence="2 3">
    <name type="scientific">Knufia fluminis</name>
    <dbReference type="NCBI Taxonomy" id="191047"/>
    <lineage>
        <taxon>Eukaryota</taxon>
        <taxon>Fungi</taxon>
        <taxon>Dikarya</taxon>
        <taxon>Ascomycota</taxon>
        <taxon>Pezizomycotina</taxon>
        <taxon>Eurotiomycetes</taxon>
        <taxon>Chaetothyriomycetidae</taxon>
        <taxon>Chaetothyriales</taxon>
        <taxon>Trichomeriaceae</taxon>
        <taxon>Knufia</taxon>
    </lineage>
</organism>
<proteinExistence type="predicted"/>
<dbReference type="Proteomes" id="UP001316803">
    <property type="component" value="Unassembled WGS sequence"/>
</dbReference>
<name>A0AAN8ECM1_9EURO</name>
<evidence type="ECO:0000313" key="3">
    <source>
        <dbReference type="Proteomes" id="UP001316803"/>
    </source>
</evidence>
<feature type="region of interest" description="Disordered" evidence="1">
    <location>
        <begin position="151"/>
        <end position="188"/>
    </location>
</feature>
<accession>A0AAN8ECM1</accession>
<evidence type="ECO:0000256" key="1">
    <source>
        <dbReference type="SAM" id="MobiDB-lite"/>
    </source>
</evidence>
<evidence type="ECO:0000313" key="2">
    <source>
        <dbReference type="EMBL" id="KAK5952424.1"/>
    </source>
</evidence>
<dbReference type="EMBL" id="JAKLMC020000015">
    <property type="protein sequence ID" value="KAK5952424.1"/>
    <property type="molecule type" value="Genomic_DNA"/>
</dbReference>
<feature type="region of interest" description="Disordered" evidence="1">
    <location>
        <begin position="20"/>
        <end position="44"/>
    </location>
</feature>
<sequence>MSATEIELTLPAAMANSQYDADGSCSDLSSSPALSDPAPDRRSSVTLEDASKALINASHSLTNAAHEYTLAIQQSTQANDEVSELLQLKQGDLRHYNFGLQELANHVAYISAYMQKQLNATQANEDGAGTDIQKLNDKVEQVTVAKAKNCKEGYVEGSSDTSEPNSRARTDESSDESIHFDGCERMRI</sequence>
<feature type="compositionally biased region" description="Low complexity" evidence="1">
    <location>
        <begin position="20"/>
        <end position="37"/>
    </location>
</feature>
<reference evidence="2 3" key="1">
    <citation type="submission" date="2022-12" db="EMBL/GenBank/DDBJ databases">
        <title>Genomic features and morphological characterization of a novel Knufia sp. strain isolated from spacecraft assembly facility.</title>
        <authorList>
            <person name="Teixeira M."/>
            <person name="Chander A.M."/>
            <person name="Stajich J.E."/>
            <person name="Venkateswaran K."/>
        </authorList>
    </citation>
    <scope>NUCLEOTIDE SEQUENCE [LARGE SCALE GENOMIC DNA]</scope>
    <source>
        <strain evidence="2 3">FJI-L2-BK-P2</strain>
    </source>
</reference>
<protein>
    <submittedName>
        <fullName evidence="2">Uncharacterized protein</fullName>
    </submittedName>
</protein>
<gene>
    <name evidence="2" type="ORF">OHC33_006467</name>
</gene>
<comment type="caution">
    <text evidence="2">The sequence shown here is derived from an EMBL/GenBank/DDBJ whole genome shotgun (WGS) entry which is preliminary data.</text>
</comment>
<dbReference type="AlphaFoldDB" id="A0AAN8ECM1"/>